<dbReference type="AlphaFoldDB" id="A0A6C0AKG4"/>
<dbReference type="PANTHER" id="PTHR46609:SF6">
    <property type="entry name" value="EXONUCLEASE, PHAGE-TYPE_RECB, C-TERMINAL DOMAIN-CONTAINING PROTEIN-RELATED"/>
    <property type="match status" value="1"/>
</dbReference>
<proteinExistence type="predicted"/>
<feature type="domain" description="YqaJ viral recombinase" evidence="2">
    <location>
        <begin position="71"/>
        <end position="210"/>
    </location>
</feature>
<reference evidence="3" key="1">
    <citation type="journal article" date="2020" name="Nature">
        <title>Giant virus diversity and host interactions through global metagenomics.</title>
        <authorList>
            <person name="Schulz F."/>
            <person name="Roux S."/>
            <person name="Paez-Espino D."/>
            <person name="Jungbluth S."/>
            <person name="Walsh D.A."/>
            <person name="Denef V.J."/>
            <person name="McMahon K.D."/>
            <person name="Konstantinidis K.T."/>
            <person name="Eloe-Fadrosh E.A."/>
            <person name="Kyrpides N.C."/>
            <person name="Woyke T."/>
        </authorList>
    </citation>
    <scope>NUCLEOTIDE SEQUENCE</scope>
    <source>
        <strain evidence="3">GVMAG-S-1035303-20</strain>
    </source>
</reference>
<dbReference type="Pfam" id="PF09588">
    <property type="entry name" value="YqaJ"/>
    <property type="match status" value="1"/>
</dbReference>
<feature type="region of interest" description="Disordered" evidence="1">
    <location>
        <begin position="318"/>
        <end position="383"/>
    </location>
</feature>
<dbReference type="NCBIfam" id="TIGR03033">
    <property type="entry name" value="phage_rel_nuc"/>
    <property type="match status" value="1"/>
</dbReference>
<dbReference type="InterPro" id="IPR017482">
    <property type="entry name" value="Lambda-type_endonuclease"/>
</dbReference>
<feature type="compositionally biased region" description="Polar residues" evidence="1">
    <location>
        <begin position="342"/>
        <end position="352"/>
    </location>
</feature>
<name>A0A6C0AKG4_9ZZZZ</name>
<dbReference type="SUPFAM" id="SSF52980">
    <property type="entry name" value="Restriction endonuclease-like"/>
    <property type="match status" value="1"/>
</dbReference>
<dbReference type="EMBL" id="MN740654">
    <property type="protein sequence ID" value="QHS79815.1"/>
    <property type="molecule type" value="Genomic_DNA"/>
</dbReference>
<protein>
    <recommendedName>
        <fullName evidence="2">YqaJ viral recombinase domain-containing protein</fullName>
    </recommendedName>
</protein>
<dbReference type="InterPro" id="IPR019080">
    <property type="entry name" value="YqaJ_viral_recombinase"/>
</dbReference>
<dbReference type="PANTHER" id="PTHR46609">
    <property type="entry name" value="EXONUCLEASE, PHAGE-TYPE/RECB, C-TERMINAL DOMAIN-CONTAINING PROTEIN"/>
    <property type="match status" value="1"/>
</dbReference>
<evidence type="ECO:0000259" key="2">
    <source>
        <dbReference type="Pfam" id="PF09588"/>
    </source>
</evidence>
<feature type="compositionally biased region" description="Polar residues" evidence="1">
    <location>
        <begin position="369"/>
        <end position="383"/>
    </location>
</feature>
<dbReference type="Gene3D" id="3.90.320.10">
    <property type="match status" value="1"/>
</dbReference>
<accession>A0A6C0AKG4</accession>
<evidence type="ECO:0000256" key="1">
    <source>
        <dbReference type="SAM" id="MobiDB-lite"/>
    </source>
</evidence>
<dbReference type="InterPro" id="IPR051703">
    <property type="entry name" value="NF-kappa-B_Signaling_Reg"/>
</dbReference>
<sequence>MDVFELPLDACTHLTHRIKTICRSRGYHYKNYKAQVYRLLDSHMGKVWARRRAVFKVLRDYGVADQRTDAWHAKRSEMITASEVTKAFKTATPSAKKELLMRKLDGPKPSGGGMMTACMWGTQFEPLAKEIYGDIQGGADIVDTTCVSHPVYKFLGASPDGIVLTKDKLDYRWGKLVEFKCPISRKFTQDSPIPDDYYHQMQMQMECTNIDECDYVEMQFKTCGKTEWSTSESPYKGVFVAYDTGVIEYKPKTTDFAAWRKTLDGDELRIIYWTLNNIRIENVLRDPKWMSDHIEELNSFWAMVQDCRKDPSKIESYIPTTALPDAPSPVPAAGGENPVPASGSSAGNTTTIRLFLGEPEPSDLEIQGPRTSRGTQTEEPQSQ</sequence>
<organism evidence="3">
    <name type="scientific">viral metagenome</name>
    <dbReference type="NCBI Taxonomy" id="1070528"/>
    <lineage>
        <taxon>unclassified sequences</taxon>
        <taxon>metagenomes</taxon>
        <taxon>organismal metagenomes</taxon>
    </lineage>
</organism>
<dbReference type="InterPro" id="IPR011335">
    <property type="entry name" value="Restrct_endonuc-II-like"/>
</dbReference>
<dbReference type="InterPro" id="IPR011604">
    <property type="entry name" value="PDDEXK-like_dom_sf"/>
</dbReference>
<evidence type="ECO:0000313" key="3">
    <source>
        <dbReference type="EMBL" id="QHS79815.1"/>
    </source>
</evidence>
<dbReference type="CDD" id="cd22343">
    <property type="entry name" value="PDDEXK_lambda_exonuclease-like"/>
    <property type="match status" value="1"/>
</dbReference>